<evidence type="ECO:0000313" key="2">
    <source>
        <dbReference type="Proteomes" id="UP000002038"/>
    </source>
</evidence>
<dbReference type="KEGG" id="bgh:BDBG_16039"/>
<dbReference type="EMBL" id="GG657448">
    <property type="protein sequence ID" value="OAT03283.1"/>
    <property type="molecule type" value="Genomic_DNA"/>
</dbReference>
<dbReference type="RefSeq" id="XP_031575561.1">
    <property type="nucleotide sequence ID" value="XM_031724074.1"/>
</dbReference>
<dbReference type="OrthoDB" id="3250044at2759"/>
<dbReference type="VEuPathDB" id="FungiDB:BDBG_16039"/>
<organism evidence="1 2">
    <name type="scientific">Blastomyces gilchristii (strain SLH14081)</name>
    <name type="common">Blastomyces dermatitidis</name>
    <dbReference type="NCBI Taxonomy" id="559298"/>
    <lineage>
        <taxon>Eukaryota</taxon>
        <taxon>Fungi</taxon>
        <taxon>Dikarya</taxon>
        <taxon>Ascomycota</taxon>
        <taxon>Pezizomycotina</taxon>
        <taxon>Eurotiomycetes</taxon>
        <taxon>Eurotiomycetidae</taxon>
        <taxon>Onygenales</taxon>
        <taxon>Ajellomycetaceae</taxon>
        <taxon>Blastomyces</taxon>
    </lineage>
</organism>
<accession>A0A179U6D0</accession>
<keyword evidence="2" id="KW-1185">Reference proteome</keyword>
<sequence length="116" mass="12756">MLPILPFPPVLTRETHVYGGRLLQATFKFTEYVTTTKSLGDYYAASSASLNRWRECLALVVGFGKLRSSCGSISQTPKPAALNPQTRFPLDDCDISKVSDETLIGLFDTAPVLHSF</sequence>
<evidence type="ECO:0000313" key="1">
    <source>
        <dbReference type="EMBL" id="OAT03283.1"/>
    </source>
</evidence>
<gene>
    <name evidence="1" type="ORF">BDBG_16039</name>
</gene>
<dbReference type="Proteomes" id="UP000002038">
    <property type="component" value="Unassembled WGS sequence"/>
</dbReference>
<dbReference type="AlphaFoldDB" id="A0A179U6D0"/>
<name>A0A179U6D0_BLAGS</name>
<dbReference type="GeneID" id="42528298"/>
<protein>
    <submittedName>
        <fullName evidence="1">Uncharacterized protein</fullName>
    </submittedName>
</protein>
<reference evidence="2" key="1">
    <citation type="journal article" date="2015" name="PLoS Genet.">
        <title>The dynamic genome and transcriptome of the human fungal pathogen Blastomyces and close relative Emmonsia.</title>
        <authorList>
            <person name="Munoz J.F."/>
            <person name="Gauthier G.M."/>
            <person name="Desjardins C.A."/>
            <person name="Gallo J.E."/>
            <person name="Holder J."/>
            <person name="Sullivan T.D."/>
            <person name="Marty A.J."/>
            <person name="Carmen J.C."/>
            <person name="Chen Z."/>
            <person name="Ding L."/>
            <person name="Gujja S."/>
            <person name="Magrini V."/>
            <person name="Misas E."/>
            <person name="Mitreva M."/>
            <person name="Priest M."/>
            <person name="Saif S."/>
            <person name="Whiston E.A."/>
            <person name="Young S."/>
            <person name="Zeng Q."/>
            <person name="Goldman W.E."/>
            <person name="Mardis E.R."/>
            <person name="Taylor J.W."/>
            <person name="McEwen J.G."/>
            <person name="Clay O.K."/>
            <person name="Klein B.S."/>
            <person name="Cuomo C.A."/>
        </authorList>
    </citation>
    <scope>NUCLEOTIDE SEQUENCE [LARGE SCALE GENOMIC DNA]</scope>
    <source>
        <strain evidence="2">SLH14081</strain>
    </source>
</reference>
<proteinExistence type="predicted"/>